<dbReference type="AlphaFoldDB" id="A0ABD0KUB5"/>
<feature type="region of interest" description="Disordered" evidence="1">
    <location>
        <begin position="266"/>
        <end position="287"/>
    </location>
</feature>
<protein>
    <submittedName>
        <fullName evidence="2">Uncharacterized protein</fullName>
    </submittedName>
</protein>
<gene>
    <name evidence="2" type="ORF">BaRGS_00018414</name>
</gene>
<dbReference type="CDD" id="cd09487">
    <property type="entry name" value="SAM_superfamily"/>
    <property type="match status" value="1"/>
</dbReference>
<evidence type="ECO:0000256" key="1">
    <source>
        <dbReference type="SAM" id="MobiDB-lite"/>
    </source>
</evidence>
<organism evidence="2 3">
    <name type="scientific">Batillaria attramentaria</name>
    <dbReference type="NCBI Taxonomy" id="370345"/>
    <lineage>
        <taxon>Eukaryota</taxon>
        <taxon>Metazoa</taxon>
        <taxon>Spiralia</taxon>
        <taxon>Lophotrochozoa</taxon>
        <taxon>Mollusca</taxon>
        <taxon>Gastropoda</taxon>
        <taxon>Caenogastropoda</taxon>
        <taxon>Sorbeoconcha</taxon>
        <taxon>Cerithioidea</taxon>
        <taxon>Batillariidae</taxon>
        <taxon>Batillaria</taxon>
    </lineage>
</organism>
<feature type="region of interest" description="Disordered" evidence="1">
    <location>
        <begin position="327"/>
        <end position="349"/>
    </location>
</feature>
<reference evidence="2 3" key="1">
    <citation type="journal article" date="2023" name="Sci. Data">
        <title>Genome assembly of the Korean intertidal mud-creeper Batillaria attramentaria.</title>
        <authorList>
            <person name="Patra A.K."/>
            <person name="Ho P.T."/>
            <person name="Jun S."/>
            <person name="Lee S.J."/>
            <person name="Kim Y."/>
            <person name="Won Y.J."/>
        </authorList>
    </citation>
    <scope>NUCLEOTIDE SEQUENCE [LARGE SCALE GENOMIC DNA]</scope>
    <source>
        <strain evidence="2">Wonlab-2016</strain>
    </source>
</reference>
<dbReference type="Gene3D" id="1.10.150.50">
    <property type="entry name" value="Transcription Factor, Ets-1"/>
    <property type="match status" value="1"/>
</dbReference>
<evidence type="ECO:0000313" key="3">
    <source>
        <dbReference type="Proteomes" id="UP001519460"/>
    </source>
</evidence>
<comment type="caution">
    <text evidence="2">The sequence shown here is derived from an EMBL/GenBank/DDBJ whole genome shotgun (WGS) entry which is preliminary data.</text>
</comment>
<feature type="region of interest" description="Disordered" evidence="1">
    <location>
        <begin position="155"/>
        <end position="223"/>
    </location>
</feature>
<feature type="non-terminal residue" evidence="2">
    <location>
        <position position="542"/>
    </location>
</feature>
<dbReference type="SUPFAM" id="SSF47769">
    <property type="entry name" value="SAM/Pointed domain"/>
    <property type="match status" value="1"/>
</dbReference>
<proteinExistence type="predicted"/>
<name>A0ABD0KUB5_9CAEN</name>
<accession>A0ABD0KUB5</accession>
<sequence length="542" mass="60928">MAGLPEQTRRWSEPVNLADAAQHVPVLVQLDEGYRGSTVETSISQGDIMALQSCTKVQGRNVVLAHYMREGDMEMGASLDGEIYRALIVLPLDNPDLAELQVKMLVDPEGEAYQNWVKVNFPRDNWKNRELEARQAVAQEDIIVYANLGPVKPAVKPRGPKPVALNKVPPEPPPKPSKSPDSPMSELETPPPRPPKPRTLGKSATLRAGASPSPVLPPRRTHSEDNDIYEVDEEGEFAFGGGLGLGFTFADMAIVKTDGDLPVYTIDDRPPAPIPPRETKKHKEHKEAGGGMLKKLTENIYKKFAGPPKATDTNPAQTKPQNVYYSDANLTGAKPSQPAGKQKPGKPTMQVYPVQTSPPSSPMQPPLHAMMAPASEERGLQFPPMETMSVKQLCNCLEMCGMPKFAQTCRQERLDGRFLLSLSDETLMGEPFSLIVIKSRTQAASSRFIYRWRERVRYKWRPIRDFWSDDTYFWSDDTDFWSDDTDFWSDDTDFWSDDTYDLLLRYSNDDNIESQKRVMEPSEEEKKLLASFRELDLKQKGD</sequence>
<dbReference type="InterPro" id="IPR013761">
    <property type="entry name" value="SAM/pointed_sf"/>
</dbReference>
<dbReference type="Proteomes" id="UP001519460">
    <property type="component" value="Unassembled WGS sequence"/>
</dbReference>
<dbReference type="EMBL" id="JACVVK020000127">
    <property type="protein sequence ID" value="KAK7490435.1"/>
    <property type="molecule type" value="Genomic_DNA"/>
</dbReference>
<keyword evidence="3" id="KW-1185">Reference proteome</keyword>
<evidence type="ECO:0000313" key="2">
    <source>
        <dbReference type="EMBL" id="KAK7490435.1"/>
    </source>
</evidence>